<dbReference type="FunFam" id="2.60.40.10:FF:001540">
    <property type="entry name" value="Immunoglobulin heavy constant gamma 1"/>
    <property type="match status" value="1"/>
</dbReference>
<keyword evidence="1" id="KW-0393">Immunoglobulin domain</keyword>
<reference evidence="4" key="2">
    <citation type="submission" date="2025-08" db="UniProtKB">
        <authorList>
            <consortium name="Ensembl"/>
        </authorList>
    </citation>
    <scope>IDENTIFICATION</scope>
</reference>
<keyword evidence="5" id="KW-1185">Reference proteome</keyword>
<name>A0A8C4M6D7_EQUAS</name>
<evidence type="ECO:0000313" key="4">
    <source>
        <dbReference type="Ensembl" id="ENSEASP00005022274.2"/>
    </source>
</evidence>
<feature type="region of interest" description="Disordered" evidence="2">
    <location>
        <begin position="93"/>
        <end position="124"/>
    </location>
</feature>
<feature type="domain" description="Ig-like" evidence="3">
    <location>
        <begin position="225"/>
        <end position="324"/>
    </location>
</feature>
<dbReference type="PROSITE" id="PS00290">
    <property type="entry name" value="IG_MHC"/>
    <property type="match status" value="2"/>
</dbReference>
<dbReference type="PROSITE" id="PS50835">
    <property type="entry name" value="IG_LIKE"/>
    <property type="match status" value="3"/>
</dbReference>
<dbReference type="SMART" id="SM00407">
    <property type="entry name" value="IGc1"/>
    <property type="match status" value="3"/>
</dbReference>
<sequence>MAEGRARVPLGPKPVLPAWGESRQGPGAEQTGLRGAGDRLGLAVGVGGCTLAHRGAWGGWHREERSAEGSAGLPPAPRGRLCWGRTTAGGGLCSEQGAGQAQEQGGRRAGGTGREGPEVTSTTPPKVFQLASHSAGTSDSTVALGCLVSSYFPEPVTVSWNSGTLTSGVHTFPSVRQSSGLYSLSSMVTVPASSLKSQTYICNVAHPASSTKVDKKIDSKFLGGPSVFIFPPNPKDTLMISRTPEVTCVVVDVSQENPDVKFNWYVDGVEAHTATTKAKEKQDNSTYRVVSVLPIQHQDWRRGKEFKCKVNNRALPAPVERTITKAKGEGRDPKVYVLAPHREEVTKNTVSVTCLVKDFYPPDINVEWQSNEEPEPEVKYSTTPAQLDGDGSYFLYSKLTVETDRWEQGESFTCVVMHEAIRHTYRQKSITKSPGK</sequence>
<dbReference type="InterPro" id="IPR013783">
    <property type="entry name" value="Ig-like_fold"/>
</dbReference>
<dbReference type="Pfam" id="PF07654">
    <property type="entry name" value="C1-set"/>
    <property type="match status" value="3"/>
</dbReference>
<feature type="compositionally biased region" description="Low complexity" evidence="2">
    <location>
        <begin position="95"/>
        <end position="104"/>
    </location>
</feature>
<dbReference type="InterPro" id="IPR003597">
    <property type="entry name" value="Ig_C1-set"/>
</dbReference>
<evidence type="ECO:0000259" key="3">
    <source>
        <dbReference type="PROSITE" id="PS50835"/>
    </source>
</evidence>
<dbReference type="Ensembl" id="ENSEAST00005024164.2">
    <property type="protein sequence ID" value="ENSEASP00005022274.2"/>
    <property type="gene ID" value="ENSEASG00005015207.2"/>
</dbReference>
<feature type="domain" description="Ig-like" evidence="3">
    <location>
        <begin position="125"/>
        <end position="218"/>
    </location>
</feature>
<dbReference type="InterPro" id="IPR050380">
    <property type="entry name" value="Immune_Resp_Modulators"/>
</dbReference>
<dbReference type="FunFam" id="2.60.40.10:FF:001129">
    <property type="entry name" value="Immunoglobulin heavy constant gamma 1"/>
    <property type="match status" value="1"/>
</dbReference>
<dbReference type="GeneTree" id="ENSGT00940000162793"/>
<dbReference type="AlphaFoldDB" id="A0A8C4M6D7"/>
<evidence type="ECO:0000256" key="1">
    <source>
        <dbReference type="ARBA" id="ARBA00023319"/>
    </source>
</evidence>
<accession>A0A8C4M6D7</accession>
<dbReference type="Proteomes" id="UP000694387">
    <property type="component" value="Chromosome 7"/>
</dbReference>
<feature type="region of interest" description="Disordered" evidence="2">
    <location>
        <begin position="1"/>
        <end position="34"/>
    </location>
</feature>
<dbReference type="PANTHER" id="PTHR23411">
    <property type="entry name" value="TAPASIN"/>
    <property type="match status" value="1"/>
</dbReference>
<reference evidence="4" key="3">
    <citation type="submission" date="2025-09" db="UniProtKB">
        <authorList>
            <consortium name="Ensembl"/>
        </authorList>
    </citation>
    <scope>IDENTIFICATION</scope>
</reference>
<organism evidence="4 5">
    <name type="scientific">Equus asinus</name>
    <name type="common">Donkey</name>
    <name type="synonym">Equus africanus asinus</name>
    <dbReference type="NCBI Taxonomy" id="9793"/>
    <lineage>
        <taxon>Eukaryota</taxon>
        <taxon>Metazoa</taxon>
        <taxon>Chordata</taxon>
        <taxon>Craniata</taxon>
        <taxon>Vertebrata</taxon>
        <taxon>Euteleostomi</taxon>
        <taxon>Mammalia</taxon>
        <taxon>Eutheria</taxon>
        <taxon>Laurasiatheria</taxon>
        <taxon>Perissodactyla</taxon>
        <taxon>Equidae</taxon>
        <taxon>Equus</taxon>
    </lineage>
</organism>
<reference evidence="4 5" key="1">
    <citation type="journal article" date="2020" name="Nat. Commun.">
        <title>Donkey genomes provide new insights into domestication and selection for coat color.</title>
        <authorList>
            <person name="Wang"/>
            <person name="C."/>
            <person name="Li"/>
            <person name="H."/>
            <person name="Guo"/>
            <person name="Y."/>
            <person name="Huang"/>
            <person name="J."/>
            <person name="Sun"/>
            <person name="Y."/>
            <person name="Min"/>
            <person name="J."/>
            <person name="Wang"/>
            <person name="J."/>
            <person name="Fang"/>
            <person name="X."/>
            <person name="Zhao"/>
            <person name="Z."/>
            <person name="Wang"/>
            <person name="S."/>
            <person name="Zhang"/>
            <person name="Y."/>
            <person name="Liu"/>
            <person name="Q."/>
            <person name="Jiang"/>
            <person name="Q."/>
            <person name="Wang"/>
            <person name="X."/>
            <person name="Guo"/>
            <person name="Y."/>
            <person name="Yang"/>
            <person name="C."/>
            <person name="Wang"/>
            <person name="Y."/>
            <person name="Tian"/>
            <person name="F."/>
            <person name="Zhuang"/>
            <person name="G."/>
            <person name="Fan"/>
            <person name="Y."/>
            <person name="Gao"/>
            <person name="Q."/>
            <person name="Li"/>
            <person name="Y."/>
            <person name="Ju"/>
            <person name="Z."/>
            <person name="Li"/>
            <person name="J."/>
            <person name="Li"/>
            <person name="R."/>
            <person name="Hou"/>
            <person name="M."/>
            <person name="Yang"/>
            <person name="G."/>
            <person name="Liu"/>
            <person name="G."/>
            <person name="Liu"/>
            <person name="W."/>
            <person name="Guo"/>
            <person name="J."/>
            <person name="Pan"/>
            <person name="S."/>
            <person name="Fan"/>
            <person name="G."/>
            <person name="Zhang"/>
            <person name="W."/>
            <person name="Zhang"/>
            <person name="R."/>
            <person name="Yu"/>
            <person name="J."/>
            <person name="Zhang"/>
            <person name="X."/>
            <person name="Yin"/>
            <person name="Q."/>
            <person name="Ji"/>
            <person name="C."/>
            <person name="Jin"/>
            <person name="Y."/>
            <person name="Yue"/>
            <person name="G."/>
            <person name="Liu"/>
            <person name="M."/>
            <person name="Xu"/>
            <person name="J."/>
            <person name="Liu"/>
            <person name="S."/>
            <person name="Jordana"/>
            <person name="J."/>
            <person name="Noce"/>
            <person name="A."/>
            <person name="Amills"/>
            <person name="M."/>
            <person name="Wu"/>
            <person name="D.D."/>
            <person name="Li"/>
            <person name="S."/>
            <person name="Zhou"/>
            <person name="X. and Zhong"/>
            <person name="J."/>
        </authorList>
    </citation>
    <scope>NUCLEOTIDE SEQUENCE [LARGE SCALE GENOMIC DNA]</scope>
</reference>
<evidence type="ECO:0000313" key="5">
    <source>
        <dbReference type="Proteomes" id="UP000694387"/>
    </source>
</evidence>
<dbReference type="Gene3D" id="2.60.40.10">
    <property type="entry name" value="Immunoglobulins"/>
    <property type="match status" value="3"/>
</dbReference>
<dbReference type="FunFam" id="2.60.40.10:FF:000463">
    <property type="entry name" value="Immunoglobulin heavy constant gamma 1"/>
    <property type="match status" value="1"/>
</dbReference>
<protein>
    <recommendedName>
        <fullName evidence="3">Ig-like domain-containing protein</fullName>
    </recommendedName>
</protein>
<dbReference type="CDD" id="cd21817">
    <property type="entry name" value="IgC1_CH1_IgEG"/>
    <property type="match status" value="1"/>
</dbReference>
<dbReference type="SUPFAM" id="SSF48726">
    <property type="entry name" value="Immunoglobulin"/>
    <property type="match status" value="3"/>
</dbReference>
<dbReference type="InterPro" id="IPR036179">
    <property type="entry name" value="Ig-like_dom_sf"/>
</dbReference>
<feature type="domain" description="Ig-like" evidence="3">
    <location>
        <begin position="333"/>
        <end position="431"/>
    </location>
</feature>
<dbReference type="CDD" id="cd05768">
    <property type="entry name" value="IgC1_CH3_IgAGD_CH4_IgAEM"/>
    <property type="match status" value="1"/>
</dbReference>
<dbReference type="InterPro" id="IPR003006">
    <property type="entry name" value="Ig/MHC_CS"/>
</dbReference>
<dbReference type="InterPro" id="IPR007110">
    <property type="entry name" value="Ig-like_dom"/>
</dbReference>
<evidence type="ECO:0000256" key="2">
    <source>
        <dbReference type="SAM" id="MobiDB-lite"/>
    </source>
</evidence>
<proteinExistence type="predicted"/>